<proteinExistence type="predicted"/>
<dbReference type="EMBL" id="CM046388">
    <property type="protein sequence ID" value="KAI8571452.1"/>
    <property type="molecule type" value="Genomic_DNA"/>
</dbReference>
<sequence>MAIPRLLLLSLFLTLVLGKIAADAVISDDEAPKPELSQSSLEIELEQLKSKISSLESSIAEKTGELKSKDENIKQMENILQEKSATIALLQSDVQAREQKGSVDVKEQLGRAHARVGELENQVDSLRKELETQTKKRDAVEARLNVAEKKVLDLNLKLESLKKINDEQKSRIHKTERALQAAEEEMVKARLEATTVAKDLTEVRQAWIPHWLATHLVDCQSFIVTHWKETGKPILDSTFQEALQKKDQLRKWAEPHVETVKTTWIPIMKDQWVGFVTQIRPHVESLTAKTIELYHASKDSIQPHVVKIQEMVDPHFQEVKKITKPYIDQVATVAKPHVEKTRVFLKPYTKNVVRTYKKYVKAATMYHRQVQATISEKLRNHELTKALATDELVWFVASALMAIPVIVLFKVVSAIFWFGCKIWFLTLAVKSPESKLGIQAIHVAELNGYMQTSEVCGQNSGCKGEDSCLKTHRECMRCLNKLLNENYEL</sequence>
<keyword evidence="2" id="KW-1185">Reference proteome</keyword>
<accession>A0ACC0Q3J0</accession>
<dbReference type="Proteomes" id="UP001062846">
    <property type="component" value="Chromosome 1"/>
</dbReference>
<reference evidence="1" key="1">
    <citation type="submission" date="2022-02" db="EMBL/GenBank/DDBJ databases">
        <title>Plant Genome Project.</title>
        <authorList>
            <person name="Zhang R.-G."/>
        </authorList>
    </citation>
    <scope>NUCLEOTIDE SEQUENCE</scope>
    <source>
        <strain evidence="1">AT1</strain>
    </source>
</reference>
<comment type="caution">
    <text evidence="1">The sequence shown here is derived from an EMBL/GenBank/DDBJ whole genome shotgun (WGS) entry which is preliminary data.</text>
</comment>
<gene>
    <name evidence="1" type="ORF">RHMOL_Rhmol01G0121400</name>
</gene>
<organism evidence="1 2">
    <name type="scientific">Rhododendron molle</name>
    <name type="common">Chinese azalea</name>
    <name type="synonym">Azalea mollis</name>
    <dbReference type="NCBI Taxonomy" id="49168"/>
    <lineage>
        <taxon>Eukaryota</taxon>
        <taxon>Viridiplantae</taxon>
        <taxon>Streptophyta</taxon>
        <taxon>Embryophyta</taxon>
        <taxon>Tracheophyta</taxon>
        <taxon>Spermatophyta</taxon>
        <taxon>Magnoliopsida</taxon>
        <taxon>eudicotyledons</taxon>
        <taxon>Gunneridae</taxon>
        <taxon>Pentapetalae</taxon>
        <taxon>asterids</taxon>
        <taxon>Ericales</taxon>
        <taxon>Ericaceae</taxon>
        <taxon>Ericoideae</taxon>
        <taxon>Rhodoreae</taxon>
        <taxon>Rhododendron</taxon>
    </lineage>
</organism>
<evidence type="ECO:0000313" key="1">
    <source>
        <dbReference type="EMBL" id="KAI8571452.1"/>
    </source>
</evidence>
<protein>
    <submittedName>
        <fullName evidence="1">Uncharacterized protein</fullName>
    </submittedName>
</protein>
<name>A0ACC0Q3J0_RHOML</name>
<evidence type="ECO:0000313" key="2">
    <source>
        <dbReference type="Proteomes" id="UP001062846"/>
    </source>
</evidence>